<feature type="compositionally biased region" description="Basic and acidic residues" evidence="1">
    <location>
        <begin position="50"/>
        <end position="62"/>
    </location>
</feature>
<comment type="caution">
    <text evidence="2">The sequence shown here is derived from an EMBL/GenBank/DDBJ whole genome shotgun (WGS) entry which is preliminary data.</text>
</comment>
<dbReference type="STRING" id="1249627.D779_1647"/>
<feature type="compositionally biased region" description="Basic residues" evidence="1">
    <location>
        <begin position="63"/>
        <end position="75"/>
    </location>
</feature>
<evidence type="ECO:0000313" key="3">
    <source>
        <dbReference type="Proteomes" id="UP000019460"/>
    </source>
</evidence>
<feature type="compositionally biased region" description="Basic residues" evidence="1">
    <location>
        <begin position="97"/>
        <end position="106"/>
    </location>
</feature>
<evidence type="ECO:0000313" key="2">
    <source>
        <dbReference type="EMBL" id="EXJ15093.1"/>
    </source>
</evidence>
<dbReference type="AlphaFoldDB" id="W9V6A2"/>
<protein>
    <submittedName>
        <fullName evidence="2">Uncharacterized protein</fullName>
    </submittedName>
</protein>
<accession>W9V6A2</accession>
<organism evidence="2 3">
    <name type="scientific">Imhoffiella purpurea</name>
    <dbReference type="NCBI Taxonomy" id="1249627"/>
    <lineage>
        <taxon>Bacteria</taxon>
        <taxon>Pseudomonadati</taxon>
        <taxon>Pseudomonadota</taxon>
        <taxon>Gammaproteobacteria</taxon>
        <taxon>Chromatiales</taxon>
        <taxon>Chromatiaceae</taxon>
        <taxon>Imhoffiella</taxon>
    </lineage>
</organism>
<dbReference type="Proteomes" id="UP000019460">
    <property type="component" value="Unassembled WGS sequence"/>
</dbReference>
<feature type="compositionally biased region" description="Basic residues" evidence="1">
    <location>
        <begin position="39"/>
        <end position="49"/>
    </location>
</feature>
<name>W9V6A2_9GAMM</name>
<sequence>MRPILRCPHLRRGDVHRRQCRTGSRPGSGRLLALDRSHSAHGRIHHPHGRRGEGRRSDDRGRLRTLGKRSRRGQATHHGPQSTHPLRSLCLQGVHLRPSRPGHRILGRGSRPSLGGTARHVGPRPIRLQGCHGLPRSLRLQARRHGHGPQPAGTSGHARLRPGAPAHRLLDFSQPTRPQANAIVEIQHRAGLQGSPRTFADYEVEVHPERLPAGVELLVDGKSAEATPT</sequence>
<feature type="region of interest" description="Disordered" evidence="1">
    <location>
        <begin position="16"/>
        <end position="130"/>
    </location>
</feature>
<keyword evidence="3" id="KW-1185">Reference proteome</keyword>
<dbReference type="EMBL" id="AONC01000029">
    <property type="protein sequence ID" value="EXJ15093.1"/>
    <property type="molecule type" value="Genomic_DNA"/>
</dbReference>
<reference evidence="2 3" key="1">
    <citation type="submission" date="2012-11" db="EMBL/GenBank/DDBJ databases">
        <title>Genome assembly of Thiorhodococcus sp. AK35.</title>
        <authorList>
            <person name="Nupur N."/>
            <person name="Khatri I."/>
            <person name="Subramanian S."/>
            <person name="Pinnaka A."/>
        </authorList>
    </citation>
    <scope>NUCLEOTIDE SEQUENCE [LARGE SCALE GENOMIC DNA]</scope>
    <source>
        <strain evidence="2 3">AK35</strain>
    </source>
</reference>
<proteinExistence type="predicted"/>
<gene>
    <name evidence="2" type="ORF">D779_1647</name>
</gene>
<evidence type="ECO:0000256" key="1">
    <source>
        <dbReference type="SAM" id="MobiDB-lite"/>
    </source>
</evidence>